<evidence type="ECO:0000256" key="10">
    <source>
        <dbReference type="ARBA" id="ARBA00023284"/>
    </source>
</evidence>
<dbReference type="PRINTS" id="PR00368">
    <property type="entry name" value="FADPNR"/>
</dbReference>
<keyword evidence="5" id="KW-0285">Flavoprotein</keyword>
<dbReference type="InterPro" id="IPR016156">
    <property type="entry name" value="FAD/NAD-linked_Rdtase_dimer_sf"/>
</dbReference>
<comment type="subcellular location">
    <subcellularLocation>
        <location evidence="2">Cytoplasm</location>
    </subcellularLocation>
</comment>
<protein>
    <recommendedName>
        <fullName evidence="14">Dihydrolipoyl dehydrogenase</fullName>
    </recommendedName>
</protein>
<dbReference type="Gene3D" id="3.30.390.30">
    <property type="match status" value="1"/>
</dbReference>
<evidence type="ECO:0000256" key="4">
    <source>
        <dbReference type="ARBA" id="ARBA00022490"/>
    </source>
</evidence>
<dbReference type="PANTHER" id="PTHR22912">
    <property type="entry name" value="DISULFIDE OXIDOREDUCTASE"/>
    <property type="match status" value="1"/>
</dbReference>
<evidence type="ECO:0000256" key="6">
    <source>
        <dbReference type="ARBA" id="ARBA00022827"/>
    </source>
</evidence>
<dbReference type="FunFam" id="3.30.390.30:FF:000001">
    <property type="entry name" value="Dihydrolipoyl dehydrogenase"/>
    <property type="match status" value="1"/>
</dbReference>
<reference evidence="13" key="1">
    <citation type="submission" date="2018-05" db="EMBL/GenBank/DDBJ databases">
        <authorList>
            <person name="Lanie J.A."/>
            <person name="Ng W.-L."/>
            <person name="Kazmierczak K.M."/>
            <person name="Andrzejewski T.M."/>
            <person name="Davidsen T.M."/>
            <person name="Wayne K.J."/>
            <person name="Tettelin H."/>
            <person name="Glass J.I."/>
            <person name="Rusch D."/>
            <person name="Podicherti R."/>
            <person name="Tsui H.-C.T."/>
            <person name="Winkler M.E."/>
        </authorList>
    </citation>
    <scope>NUCLEOTIDE SEQUENCE</scope>
</reference>
<dbReference type="PRINTS" id="PR00411">
    <property type="entry name" value="PNDRDTASEI"/>
</dbReference>
<evidence type="ECO:0000256" key="2">
    <source>
        <dbReference type="ARBA" id="ARBA00004496"/>
    </source>
</evidence>
<dbReference type="AlphaFoldDB" id="A0A381TRN1"/>
<evidence type="ECO:0000313" key="13">
    <source>
        <dbReference type="EMBL" id="SVA18168.1"/>
    </source>
</evidence>
<proteinExistence type="inferred from homology"/>
<evidence type="ECO:0000259" key="12">
    <source>
        <dbReference type="Pfam" id="PF07992"/>
    </source>
</evidence>
<evidence type="ECO:0000256" key="9">
    <source>
        <dbReference type="ARBA" id="ARBA00023157"/>
    </source>
</evidence>
<keyword evidence="10" id="KW-0676">Redox-active center</keyword>
<keyword evidence="4" id="KW-0963">Cytoplasm</keyword>
<dbReference type="Pfam" id="PF07992">
    <property type="entry name" value="Pyr_redox_2"/>
    <property type="match status" value="1"/>
</dbReference>
<comment type="similarity">
    <text evidence="3">Belongs to the class-I pyridine nucleotide-disulfide oxidoreductase family.</text>
</comment>
<dbReference type="InterPro" id="IPR004099">
    <property type="entry name" value="Pyr_nucl-diS_OxRdtase_dimer"/>
</dbReference>
<dbReference type="PIRSF" id="PIRSF000350">
    <property type="entry name" value="Mercury_reductase_MerA"/>
    <property type="match status" value="1"/>
</dbReference>
<dbReference type="InterPro" id="IPR001100">
    <property type="entry name" value="Pyr_nuc-diS_OxRdtase"/>
</dbReference>
<organism evidence="13">
    <name type="scientific">marine metagenome</name>
    <dbReference type="NCBI Taxonomy" id="408172"/>
    <lineage>
        <taxon>unclassified sequences</taxon>
        <taxon>metagenomes</taxon>
        <taxon>ecological metagenomes</taxon>
    </lineage>
</organism>
<dbReference type="EMBL" id="UINC01004972">
    <property type="protein sequence ID" value="SVA18168.1"/>
    <property type="molecule type" value="Genomic_DNA"/>
</dbReference>
<dbReference type="NCBIfam" id="TIGR01350">
    <property type="entry name" value="lipoamide_DH"/>
    <property type="match status" value="1"/>
</dbReference>
<keyword evidence="8" id="KW-0520">NAD</keyword>
<dbReference type="InterPro" id="IPR012999">
    <property type="entry name" value="Pyr_OxRdtase_I_AS"/>
</dbReference>
<dbReference type="SUPFAM" id="SSF55424">
    <property type="entry name" value="FAD/NAD-linked reductases, dimerisation (C-terminal) domain"/>
    <property type="match status" value="1"/>
</dbReference>
<dbReference type="InterPro" id="IPR036188">
    <property type="entry name" value="FAD/NAD-bd_sf"/>
</dbReference>
<dbReference type="GO" id="GO:0050660">
    <property type="term" value="F:flavin adenine dinucleotide binding"/>
    <property type="evidence" value="ECO:0007669"/>
    <property type="project" value="InterPro"/>
</dbReference>
<dbReference type="GO" id="GO:0005737">
    <property type="term" value="C:cytoplasm"/>
    <property type="evidence" value="ECO:0007669"/>
    <property type="project" value="UniProtKB-SubCell"/>
</dbReference>
<dbReference type="Gene3D" id="3.50.50.60">
    <property type="entry name" value="FAD/NAD(P)-binding domain"/>
    <property type="match status" value="2"/>
</dbReference>
<keyword evidence="6" id="KW-0274">FAD</keyword>
<keyword evidence="9" id="KW-1015">Disulfide bond</keyword>
<dbReference type="InterPro" id="IPR023753">
    <property type="entry name" value="FAD/NAD-binding_dom"/>
</dbReference>
<dbReference type="InterPro" id="IPR050151">
    <property type="entry name" value="Class-I_Pyr_Nuc-Dis_Oxidored"/>
</dbReference>
<evidence type="ECO:0000256" key="8">
    <source>
        <dbReference type="ARBA" id="ARBA00023027"/>
    </source>
</evidence>
<dbReference type="GO" id="GO:0004148">
    <property type="term" value="F:dihydrolipoyl dehydrogenase (NADH) activity"/>
    <property type="evidence" value="ECO:0007669"/>
    <property type="project" value="InterPro"/>
</dbReference>
<feature type="domain" description="Pyridine nucleotide-disulphide oxidoreductase dimerisation" evidence="11">
    <location>
        <begin position="364"/>
        <end position="473"/>
    </location>
</feature>
<name>A0A381TRN1_9ZZZZ</name>
<dbReference type="InterPro" id="IPR006258">
    <property type="entry name" value="Lipoamide_DH"/>
</dbReference>
<evidence type="ECO:0000259" key="11">
    <source>
        <dbReference type="Pfam" id="PF02852"/>
    </source>
</evidence>
<evidence type="ECO:0000256" key="1">
    <source>
        <dbReference type="ARBA" id="ARBA00001974"/>
    </source>
</evidence>
<dbReference type="SUPFAM" id="SSF51905">
    <property type="entry name" value="FAD/NAD(P)-binding domain"/>
    <property type="match status" value="1"/>
</dbReference>
<gene>
    <name evidence="13" type="ORF">METZ01_LOCUS71022</name>
</gene>
<comment type="cofactor">
    <cofactor evidence="1">
        <name>FAD</name>
        <dbReference type="ChEBI" id="CHEBI:57692"/>
    </cofactor>
</comment>
<dbReference type="Pfam" id="PF02852">
    <property type="entry name" value="Pyr_redox_dim"/>
    <property type="match status" value="1"/>
</dbReference>
<evidence type="ECO:0000256" key="3">
    <source>
        <dbReference type="ARBA" id="ARBA00007532"/>
    </source>
</evidence>
<evidence type="ECO:0008006" key="14">
    <source>
        <dbReference type="Google" id="ProtNLM"/>
    </source>
</evidence>
<feature type="domain" description="FAD/NAD(P)-binding" evidence="12">
    <location>
        <begin position="27"/>
        <end position="344"/>
    </location>
</feature>
<keyword evidence="7" id="KW-0560">Oxidoreductase</keyword>
<dbReference type="PROSITE" id="PS00076">
    <property type="entry name" value="PYRIDINE_REDOX_1"/>
    <property type="match status" value="1"/>
</dbReference>
<evidence type="ECO:0000256" key="5">
    <source>
        <dbReference type="ARBA" id="ARBA00022630"/>
    </source>
</evidence>
<dbReference type="GO" id="GO:0006103">
    <property type="term" value="P:2-oxoglutarate metabolic process"/>
    <property type="evidence" value="ECO:0007669"/>
    <property type="project" value="TreeGrafter"/>
</dbReference>
<accession>A0A381TRN1</accession>
<sequence length="483" mass="51562">MNSTLHQRDISARGPVGFQRLSPISEYDIAIIGSGPGGYVAGIRAGQLGFKTVVIEKAELGGICLNWGCIPSKALLRNAEILSLFKRSMEFGIVVDKIDADFSKGVDRSRKVVDRLTKGVASLLKKNGVDILSGAAHFTGPNTLKIEPGDITIKANNIIISTGGSPKTIPPLPIDGEMVVTYMQAIIQREVPKAVVIVGGGAIGVEFASIYKAYGSDVTLVEMLPRILPNEDDEISKHLERGLRKRGIKILTNSRVLGLTKSEGYAKIQVEKEDGAVELDCDRVLVAIGIQGNVEGIGLENIGVQPHAGFIQVNENLETSTEGVYAIGDVTGQLLLAHVASAQGIYVVERIAGIENPKLNYIDMPKATYSSPQVASFGLTEQQARDEGRDVIIGKFPLIASGKALALAETEGMVKLVTERTSGELLGAHLIGSEVTELLSGVSMTRMLEGTTLEMGWMVYSHPTLSEALKEAALSTRGEAIHV</sequence>
<dbReference type="PANTHER" id="PTHR22912:SF217">
    <property type="entry name" value="DIHYDROLIPOYL DEHYDROGENASE"/>
    <property type="match status" value="1"/>
</dbReference>
<evidence type="ECO:0000256" key="7">
    <source>
        <dbReference type="ARBA" id="ARBA00023002"/>
    </source>
</evidence>